<name>A0A811Y8V8_NYCPR</name>
<reference evidence="1" key="1">
    <citation type="submission" date="2020-12" db="EMBL/GenBank/DDBJ databases">
        <authorList>
            <consortium name="Molecular Ecology Group"/>
        </authorList>
    </citation>
    <scope>NUCLEOTIDE SEQUENCE</scope>
    <source>
        <strain evidence="1">TBG_1078</strain>
    </source>
</reference>
<proteinExistence type="predicted"/>
<comment type="caution">
    <text evidence="1">The sequence shown here is derived from an EMBL/GenBank/DDBJ whole genome shotgun (WGS) entry which is preliminary data.</text>
</comment>
<sequence>MPINRETPKSPVVRQWTVSTWWCFHSTEFLNNSFSFVLAHGHNTSWRMRHSYLRDFAFLNNPFSHPQVPRGIQPGRGYPGEDWQMDFTHGPKGLLEPVWEGLYTILAIPTEVKVP</sequence>
<accession>A0A811Y8V8</accession>
<protein>
    <submittedName>
        <fullName evidence="1">(raccoon dog) hypothetical protein</fullName>
    </submittedName>
</protein>
<keyword evidence="2" id="KW-1185">Reference proteome</keyword>
<gene>
    <name evidence="1" type="ORF">NYPRO_LOCUS6339</name>
</gene>
<evidence type="ECO:0000313" key="1">
    <source>
        <dbReference type="EMBL" id="CAD7673544.1"/>
    </source>
</evidence>
<organism evidence="1 2">
    <name type="scientific">Nyctereutes procyonoides</name>
    <name type="common">Raccoon dog</name>
    <name type="synonym">Canis procyonoides</name>
    <dbReference type="NCBI Taxonomy" id="34880"/>
    <lineage>
        <taxon>Eukaryota</taxon>
        <taxon>Metazoa</taxon>
        <taxon>Chordata</taxon>
        <taxon>Craniata</taxon>
        <taxon>Vertebrata</taxon>
        <taxon>Euteleostomi</taxon>
        <taxon>Mammalia</taxon>
        <taxon>Eutheria</taxon>
        <taxon>Laurasiatheria</taxon>
        <taxon>Carnivora</taxon>
        <taxon>Caniformia</taxon>
        <taxon>Canidae</taxon>
        <taxon>Nyctereutes</taxon>
    </lineage>
</organism>
<evidence type="ECO:0000313" key="2">
    <source>
        <dbReference type="Proteomes" id="UP000645828"/>
    </source>
</evidence>
<dbReference type="EMBL" id="CAJHUB010000671">
    <property type="protein sequence ID" value="CAD7673544.1"/>
    <property type="molecule type" value="Genomic_DNA"/>
</dbReference>
<dbReference type="AlphaFoldDB" id="A0A811Y8V8"/>
<dbReference type="Proteomes" id="UP000645828">
    <property type="component" value="Unassembled WGS sequence"/>
</dbReference>